<accession>A0A8S9ZXT4</accession>
<evidence type="ECO:0000313" key="3">
    <source>
        <dbReference type="EMBL" id="KAF7638108.1"/>
    </source>
</evidence>
<dbReference type="EMBL" id="JABEBT010000014">
    <property type="protein sequence ID" value="KAF7638108.1"/>
    <property type="molecule type" value="Genomic_DNA"/>
</dbReference>
<keyword evidence="4" id="KW-1185">Reference proteome</keyword>
<dbReference type="AlphaFoldDB" id="A0A8S9ZXT4"/>
<evidence type="ECO:0000259" key="2">
    <source>
        <dbReference type="SMART" id="SM00363"/>
    </source>
</evidence>
<dbReference type="InterPro" id="IPR002942">
    <property type="entry name" value="S4_RNA-bd"/>
</dbReference>
<dbReference type="CDD" id="cd00165">
    <property type="entry name" value="S4"/>
    <property type="match status" value="1"/>
</dbReference>
<feature type="domain" description="RNA-binding S4" evidence="2">
    <location>
        <begin position="19"/>
        <end position="79"/>
    </location>
</feature>
<dbReference type="Pfam" id="PF01479">
    <property type="entry name" value="S4"/>
    <property type="match status" value="1"/>
</dbReference>
<dbReference type="SMART" id="SM00363">
    <property type="entry name" value="S4"/>
    <property type="match status" value="1"/>
</dbReference>
<keyword evidence="1" id="KW-0694">RNA-binding</keyword>
<evidence type="ECO:0000256" key="1">
    <source>
        <dbReference type="PROSITE-ProRule" id="PRU00182"/>
    </source>
</evidence>
<dbReference type="GO" id="GO:0005739">
    <property type="term" value="C:mitochondrion"/>
    <property type="evidence" value="ECO:0007669"/>
    <property type="project" value="TreeGrafter"/>
</dbReference>
<dbReference type="OrthoDB" id="4150at2759"/>
<name>A0A8S9ZXT4_9BILA</name>
<dbReference type="Gene3D" id="3.10.290.10">
    <property type="entry name" value="RNA-binding S4 domain"/>
    <property type="match status" value="1"/>
</dbReference>
<comment type="caution">
    <text evidence="3">The sequence shown here is derived from an EMBL/GenBank/DDBJ whole genome shotgun (WGS) entry which is preliminary data.</text>
</comment>
<dbReference type="PANTHER" id="PTHR13633:SF3">
    <property type="entry name" value="MITOCHONDRIAL TRANSCRIPTION RESCUE FACTOR 1"/>
    <property type="match status" value="1"/>
</dbReference>
<organism evidence="3 4">
    <name type="scientific">Meloidogyne graminicola</name>
    <dbReference type="NCBI Taxonomy" id="189291"/>
    <lineage>
        <taxon>Eukaryota</taxon>
        <taxon>Metazoa</taxon>
        <taxon>Ecdysozoa</taxon>
        <taxon>Nematoda</taxon>
        <taxon>Chromadorea</taxon>
        <taxon>Rhabditida</taxon>
        <taxon>Tylenchina</taxon>
        <taxon>Tylenchomorpha</taxon>
        <taxon>Tylenchoidea</taxon>
        <taxon>Meloidogynidae</taxon>
        <taxon>Meloidogyninae</taxon>
        <taxon>Meloidogyne</taxon>
    </lineage>
</organism>
<protein>
    <submittedName>
        <fullName evidence="3">S4 RNA-binding domain-containing protein</fullName>
    </submittedName>
</protein>
<dbReference type="PANTHER" id="PTHR13633">
    <property type="entry name" value="MITOCHONDRIAL TRANSCRIPTION RESCUE FACTOR 1"/>
    <property type="match status" value="1"/>
</dbReference>
<reference evidence="3" key="1">
    <citation type="journal article" date="2020" name="Ecol. Evol.">
        <title>Genome structure and content of the rice root-knot nematode (Meloidogyne graminicola).</title>
        <authorList>
            <person name="Phan N.T."/>
            <person name="Danchin E.G.J."/>
            <person name="Klopp C."/>
            <person name="Perfus-Barbeoch L."/>
            <person name="Kozlowski D.K."/>
            <person name="Koutsovoulos G.D."/>
            <person name="Lopez-Roques C."/>
            <person name="Bouchez O."/>
            <person name="Zahm M."/>
            <person name="Besnard G."/>
            <person name="Bellafiore S."/>
        </authorList>
    </citation>
    <scope>NUCLEOTIDE SEQUENCE</scope>
    <source>
        <strain evidence="3">VN-18</strain>
    </source>
</reference>
<evidence type="ECO:0000313" key="4">
    <source>
        <dbReference type="Proteomes" id="UP000605970"/>
    </source>
</evidence>
<gene>
    <name evidence="3" type="ORF">Mgra_00002334</name>
</gene>
<dbReference type="Proteomes" id="UP000605970">
    <property type="component" value="Unassembled WGS sequence"/>
</dbReference>
<dbReference type="SUPFAM" id="SSF55174">
    <property type="entry name" value="Alpha-L RNA-binding motif"/>
    <property type="match status" value="1"/>
</dbReference>
<sequence>MKKAFQLIIKQINLPLLAKRIDQFLAKVLGITRTSLEKTILQGSVRINGEIITKRAYEVDEDDDIEVFIQKLEENDKLAIVQRVLVMECNFDSDKGYHFKTRFWKEYITDNWKQGLTIKQEEEEEDEH</sequence>
<proteinExistence type="predicted"/>
<dbReference type="GO" id="GO:0003723">
    <property type="term" value="F:RNA binding"/>
    <property type="evidence" value="ECO:0007669"/>
    <property type="project" value="UniProtKB-KW"/>
</dbReference>
<dbReference type="PROSITE" id="PS50889">
    <property type="entry name" value="S4"/>
    <property type="match status" value="1"/>
</dbReference>
<dbReference type="GO" id="GO:1903108">
    <property type="term" value="P:regulation of mitochondrial transcription"/>
    <property type="evidence" value="ECO:0007669"/>
    <property type="project" value="TreeGrafter"/>
</dbReference>
<dbReference type="InterPro" id="IPR036986">
    <property type="entry name" value="S4_RNA-bd_sf"/>
</dbReference>